<protein>
    <submittedName>
        <fullName evidence="2">UDP-sugar hydrolase</fullName>
    </submittedName>
</protein>
<keyword evidence="2" id="KW-0378">Hydrolase</keyword>
<keyword evidence="3" id="KW-1185">Reference proteome</keyword>
<dbReference type="InterPro" id="IPR036907">
    <property type="entry name" value="5'-Nucleotdase_C_sf"/>
</dbReference>
<evidence type="ECO:0000313" key="2">
    <source>
        <dbReference type="EMBL" id="OSY88063.1"/>
    </source>
</evidence>
<evidence type="ECO:0000313" key="3">
    <source>
        <dbReference type="Proteomes" id="UP000194221"/>
    </source>
</evidence>
<dbReference type="EMBL" id="LAPZ01000005">
    <property type="protein sequence ID" value="OSY88063.1"/>
    <property type="molecule type" value="Genomic_DNA"/>
</dbReference>
<dbReference type="GO" id="GO:0016787">
    <property type="term" value="F:hydrolase activity"/>
    <property type="evidence" value="ECO:0007669"/>
    <property type="project" value="UniProtKB-KW"/>
</dbReference>
<dbReference type="PANTHER" id="PTHR11575">
    <property type="entry name" value="5'-NUCLEOTIDASE-RELATED"/>
    <property type="match status" value="1"/>
</dbReference>
<name>A0A1Y2PC62_9FLAO</name>
<sequence>MKKIFYAICLIFMVISCKKTDAKLTKIIAKTIEIDSTIQPSVALKTVISPYKEKLAAKMQKVLSYSSEELNKKDSVRQSLVGNLMADLSIEMVSPLFNKKTNETIDFVMFNYGGIRAIIPKGEVAVERAFKIMPFENELVVVELTGEKIKELISYFINNKKAHPLSKNVQLTIASGNYDLKINNVPFDSKKTYRVLTSDYLQSGGDRMTFFKDPVKLTKLNYKFRDVIIDYFKEVDTLKSTIDNRIIVK</sequence>
<dbReference type="PANTHER" id="PTHR11575:SF24">
    <property type="entry name" value="5'-NUCLEOTIDASE"/>
    <property type="match status" value="1"/>
</dbReference>
<accession>A0A1Y2PC62</accession>
<dbReference type="Proteomes" id="UP000194221">
    <property type="component" value="Unassembled WGS sequence"/>
</dbReference>
<dbReference type="STRING" id="1635173.WH52_08540"/>
<dbReference type="PRINTS" id="PR01607">
    <property type="entry name" value="APYRASEFAMLY"/>
</dbReference>
<comment type="caution">
    <text evidence="2">The sequence shown here is derived from an EMBL/GenBank/DDBJ whole genome shotgun (WGS) entry which is preliminary data.</text>
</comment>
<dbReference type="InterPro" id="IPR006179">
    <property type="entry name" value="5_nucleotidase/apyrase"/>
</dbReference>
<dbReference type="InterPro" id="IPR008334">
    <property type="entry name" value="5'-Nucleotdase_C"/>
</dbReference>
<dbReference type="SUPFAM" id="SSF55816">
    <property type="entry name" value="5'-nucleotidase (syn. UDP-sugar hydrolase), C-terminal domain"/>
    <property type="match status" value="1"/>
</dbReference>
<organism evidence="2 3">
    <name type="scientific">Tenacibaculum holothuriorum</name>
    <dbReference type="NCBI Taxonomy" id="1635173"/>
    <lineage>
        <taxon>Bacteria</taxon>
        <taxon>Pseudomonadati</taxon>
        <taxon>Bacteroidota</taxon>
        <taxon>Flavobacteriia</taxon>
        <taxon>Flavobacteriales</taxon>
        <taxon>Flavobacteriaceae</taxon>
        <taxon>Tenacibaculum</taxon>
    </lineage>
</organism>
<dbReference type="OrthoDB" id="4762412at2"/>
<dbReference type="PROSITE" id="PS51257">
    <property type="entry name" value="PROKAR_LIPOPROTEIN"/>
    <property type="match status" value="1"/>
</dbReference>
<gene>
    <name evidence="2" type="ORF">WH52_08540</name>
</gene>
<feature type="domain" description="5'-Nucleotidase C-terminal" evidence="1">
    <location>
        <begin position="73"/>
        <end position="212"/>
    </location>
</feature>
<dbReference type="AlphaFoldDB" id="A0A1Y2PC62"/>
<dbReference type="Gene3D" id="3.90.780.10">
    <property type="entry name" value="5'-Nucleotidase, C-terminal domain"/>
    <property type="match status" value="1"/>
</dbReference>
<proteinExistence type="predicted"/>
<dbReference type="Pfam" id="PF02872">
    <property type="entry name" value="5_nucleotid_C"/>
    <property type="match status" value="1"/>
</dbReference>
<reference evidence="2 3" key="1">
    <citation type="submission" date="2015-03" db="EMBL/GenBank/DDBJ databases">
        <title>Genome sequence of Tenacibaculum sp. S2-2, isolated from intestinal microbiota of sea cucumber, Apostichopus japonicas.</title>
        <authorList>
            <person name="Shao Z."/>
            <person name="Wang L."/>
            <person name="Li X."/>
        </authorList>
    </citation>
    <scope>NUCLEOTIDE SEQUENCE [LARGE SCALE GENOMIC DNA]</scope>
    <source>
        <strain evidence="2 3">S2-2</strain>
    </source>
</reference>
<dbReference type="InParanoid" id="A0A1Y2PC62"/>
<dbReference type="GO" id="GO:0009166">
    <property type="term" value="P:nucleotide catabolic process"/>
    <property type="evidence" value="ECO:0007669"/>
    <property type="project" value="InterPro"/>
</dbReference>
<dbReference type="RefSeq" id="WP_086030534.1">
    <property type="nucleotide sequence ID" value="NZ_LAPZ01000005.1"/>
</dbReference>
<evidence type="ECO:0000259" key="1">
    <source>
        <dbReference type="Pfam" id="PF02872"/>
    </source>
</evidence>